<feature type="region of interest" description="Disordered" evidence="1">
    <location>
        <begin position="50"/>
        <end position="69"/>
    </location>
</feature>
<dbReference type="AlphaFoldDB" id="A0A095ZKD0"/>
<evidence type="ECO:0000256" key="1">
    <source>
        <dbReference type="SAM" id="MobiDB-lite"/>
    </source>
</evidence>
<accession>A0A095ZKD0</accession>
<reference evidence="2 3" key="1">
    <citation type="submission" date="2014-07" db="EMBL/GenBank/DDBJ databases">
        <authorList>
            <person name="McCorrison J."/>
            <person name="Sanka R."/>
            <person name="Torralba M."/>
            <person name="Gillis M."/>
            <person name="Haft D.H."/>
            <person name="Methe B."/>
            <person name="Sutton G."/>
            <person name="Nelson K.E."/>
        </authorList>
    </citation>
    <scope>NUCLEOTIDE SEQUENCE [LARGE SCALE GENOMIC DNA]</scope>
    <source>
        <strain evidence="2 3">DNF00853</strain>
    </source>
</reference>
<gene>
    <name evidence="2" type="ORF">HMPREF2137_06425</name>
</gene>
<proteinExistence type="predicted"/>
<dbReference type="EMBL" id="JRNN01000064">
    <property type="protein sequence ID" value="KGF34796.1"/>
    <property type="molecule type" value="Genomic_DNA"/>
</dbReference>
<evidence type="ECO:0000313" key="2">
    <source>
        <dbReference type="EMBL" id="KGF34796.1"/>
    </source>
</evidence>
<comment type="caution">
    <text evidence="2">The sequence shown here is derived from an EMBL/GenBank/DDBJ whole genome shotgun (WGS) entry which is preliminary data.</text>
</comment>
<organism evidence="2 3">
    <name type="scientific">Hoylesella buccalis DNF00853</name>
    <dbReference type="NCBI Taxonomy" id="1401074"/>
    <lineage>
        <taxon>Bacteria</taxon>
        <taxon>Pseudomonadati</taxon>
        <taxon>Bacteroidota</taxon>
        <taxon>Bacteroidia</taxon>
        <taxon>Bacteroidales</taxon>
        <taxon>Prevotellaceae</taxon>
        <taxon>Hoylesella</taxon>
    </lineage>
</organism>
<dbReference type="Proteomes" id="UP000029556">
    <property type="component" value="Unassembled WGS sequence"/>
</dbReference>
<name>A0A095ZKD0_9BACT</name>
<protein>
    <submittedName>
        <fullName evidence="2">Uncharacterized protein</fullName>
    </submittedName>
</protein>
<evidence type="ECO:0000313" key="3">
    <source>
        <dbReference type="Proteomes" id="UP000029556"/>
    </source>
</evidence>
<sequence>MIGLVSSSSMSVRSEKCMTFKAAMLFVCRFFSQSTVVHGLLFPQPMPVKANKCRDGDAEPPARLADDRA</sequence>